<organism evidence="1 2">
    <name type="scientific">Orenia metallireducens</name>
    <dbReference type="NCBI Taxonomy" id="1413210"/>
    <lineage>
        <taxon>Bacteria</taxon>
        <taxon>Bacillati</taxon>
        <taxon>Bacillota</taxon>
        <taxon>Clostridia</taxon>
        <taxon>Halanaerobiales</taxon>
        <taxon>Halobacteroidaceae</taxon>
        <taxon>Orenia</taxon>
    </lineage>
</organism>
<dbReference type="EMBL" id="OBDZ01000006">
    <property type="protein sequence ID" value="SNY20851.1"/>
    <property type="molecule type" value="Genomic_DNA"/>
</dbReference>
<keyword evidence="2" id="KW-1185">Reference proteome</keyword>
<sequence>MKIKCRYCGEINSSSQEYCQKCSGKLFENYRGRSIIEYNPIYSGIIQVLPWL</sequence>
<evidence type="ECO:0000313" key="2">
    <source>
        <dbReference type="Proteomes" id="UP000219573"/>
    </source>
</evidence>
<dbReference type="RefSeq" id="WP_172431842.1">
    <property type="nucleotide sequence ID" value="NZ_OBDZ01000006.1"/>
</dbReference>
<dbReference type="Proteomes" id="UP000219573">
    <property type="component" value="Unassembled WGS sequence"/>
</dbReference>
<proteinExistence type="predicted"/>
<gene>
    <name evidence="1" type="ORF">SAMN06265827_10642</name>
</gene>
<accession>A0A285GEQ8</accession>
<name>A0A285GEQ8_9FIRM</name>
<evidence type="ECO:0008006" key="3">
    <source>
        <dbReference type="Google" id="ProtNLM"/>
    </source>
</evidence>
<evidence type="ECO:0000313" key="1">
    <source>
        <dbReference type="EMBL" id="SNY20851.1"/>
    </source>
</evidence>
<protein>
    <recommendedName>
        <fullName evidence="3">Zinc-ribbon domain-containing protein</fullName>
    </recommendedName>
</protein>
<dbReference type="AlphaFoldDB" id="A0A285GEQ8"/>
<reference evidence="2" key="1">
    <citation type="submission" date="2017-09" db="EMBL/GenBank/DDBJ databases">
        <authorList>
            <person name="Varghese N."/>
            <person name="Submissions S."/>
        </authorList>
    </citation>
    <scope>NUCLEOTIDE SEQUENCE [LARGE SCALE GENOMIC DNA]</scope>
    <source>
        <strain evidence="2">MSL47</strain>
    </source>
</reference>